<evidence type="ECO:0000256" key="1">
    <source>
        <dbReference type="ARBA" id="ARBA00013191"/>
    </source>
</evidence>
<dbReference type="GO" id="GO:0005739">
    <property type="term" value="C:mitochondrion"/>
    <property type="evidence" value="ECO:0007669"/>
    <property type="project" value="TreeGrafter"/>
</dbReference>
<dbReference type="EMBL" id="JACBKZ010000001">
    <property type="protein sequence ID" value="KAF5960145.1"/>
    <property type="molecule type" value="Genomic_DNA"/>
</dbReference>
<dbReference type="InterPro" id="IPR018201">
    <property type="entry name" value="Ketoacyl_synth_AS"/>
</dbReference>
<reference evidence="5" key="1">
    <citation type="journal article" date="2020" name="Nat. Commun.">
        <title>Genome assembly of wild tea tree DASZ reveals pedigree and selection history of tea varieties.</title>
        <authorList>
            <person name="Zhang W."/>
            <person name="Zhang Y."/>
            <person name="Qiu H."/>
            <person name="Guo Y."/>
            <person name="Wan H."/>
            <person name="Zhang X."/>
            <person name="Scossa F."/>
            <person name="Alseekh S."/>
            <person name="Zhang Q."/>
            <person name="Wang P."/>
            <person name="Xu L."/>
            <person name="Schmidt M.H."/>
            <person name="Jia X."/>
            <person name="Li D."/>
            <person name="Zhu A."/>
            <person name="Guo F."/>
            <person name="Chen W."/>
            <person name="Ni D."/>
            <person name="Usadel B."/>
            <person name="Fernie A.R."/>
            <person name="Wen W."/>
        </authorList>
    </citation>
    <scope>NUCLEOTIDE SEQUENCE [LARGE SCALE GENOMIC DNA]</scope>
    <source>
        <strain evidence="5">cv. G240</strain>
    </source>
</reference>
<comment type="caution">
    <text evidence="4">The sequence shown here is derived from an EMBL/GenBank/DDBJ whole genome shotgun (WGS) entry which is preliminary data.</text>
</comment>
<organism evidence="4 5">
    <name type="scientific">Camellia sinensis</name>
    <name type="common">Tea plant</name>
    <name type="synonym">Thea sinensis</name>
    <dbReference type="NCBI Taxonomy" id="4442"/>
    <lineage>
        <taxon>Eukaryota</taxon>
        <taxon>Viridiplantae</taxon>
        <taxon>Streptophyta</taxon>
        <taxon>Embryophyta</taxon>
        <taxon>Tracheophyta</taxon>
        <taxon>Spermatophyta</taxon>
        <taxon>Magnoliopsida</taxon>
        <taxon>eudicotyledons</taxon>
        <taxon>Gunneridae</taxon>
        <taxon>Pentapetalae</taxon>
        <taxon>asterids</taxon>
        <taxon>Ericales</taxon>
        <taxon>Theaceae</taxon>
        <taxon>Camellia</taxon>
    </lineage>
</organism>
<dbReference type="EC" id="2.3.1.41" evidence="1"/>
<dbReference type="InterPro" id="IPR020841">
    <property type="entry name" value="PKS_Beta-ketoAc_synthase_dom"/>
</dbReference>
<evidence type="ECO:0000259" key="3">
    <source>
        <dbReference type="PROSITE" id="PS52004"/>
    </source>
</evidence>
<sequence>MGLFALAFPHTQHKITEKLWPKLPLPSQLQKDPKKRIVITGMGLVSVLGNDVDSFYNKLLNGESGISLIDKFDASDYTVQIAGQVLDFSAEGYIDTTKDQHFDDSWRYCLVATKKALQEANLSPQVLETLLTFMIVPHFVPYMALKVLLPMVKFFITVDADLKQEYEKASFLYSTTNVGSALLAMETGFMGPTYSITTACSSANYCFYAAANHIKTGEVDIMVAGGTEAGVLPCGVSGFMACKALSSRNNEPQTASRPWDKYRDGFVLSEGFGLLVNYINAHATSTIKGDLAEINAIKKVFKDTSGIKMNGTKVRTLNDRAAIAAAGLEAIATIRAITTGWLHPTINQYNLEPEVTIDTIPITKIKHDVNVGMYKLFSNISIHNATEKYMQTEHHGMCLEAISTKNSLQYSFI</sequence>
<gene>
    <name evidence="4" type="ORF">HYC85_001354</name>
</gene>
<dbReference type="PROSITE" id="PS52004">
    <property type="entry name" value="KS3_2"/>
    <property type="match status" value="1"/>
</dbReference>
<name>A0A7J7I5S4_CAMSI</name>
<dbReference type="PANTHER" id="PTHR11712:SF330">
    <property type="entry name" value="BETA-KETOACYL-[ACYL-CARRIER-PROTEIN] SYNTHASE I"/>
    <property type="match status" value="1"/>
</dbReference>
<dbReference type="Pfam" id="PF00109">
    <property type="entry name" value="ketoacyl-synt"/>
    <property type="match status" value="1"/>
</dbReference>
<protein>
    <recommendedName>
        <fullName evidence="1">beta-ketoacyl-[acyl-carrier-protein] synthase I</fullName>
        <ecNumber evidence="1">2.3.1.41</ecNumber>
    </recommendedName>
</protein>
<keyword evidence="2" id="KW-0808">Transferase</keyword>
<feature type="domain" description="Ketosynthase family 3 (KS3)" evidence="3">
    <location>
        <begin position="34"/>
        <end position="413"/>
    </location>
</feature>
<dbReference type="AlphaFoldDB" id="A0A7J7I5S4"/>
<proteinExistence type="predicted"/>
<dbReference type="Proteomes" id="UP000593564">
    <property type="component" value="Unassembled WGS sequence"/>
</dbReference>
<dbReference type="PROSITE" id="PS00606">
    <property type="entry name" value="KS3_1"/>
    <property type="match status" value="1"/>
</dbReference>
<keyword evidence="5" id="KW-1185">Reference proteome</keyword>
<evidence type="ECO:0000256" key="2">
    <source>
        <dbReference type="ARBA" id="ARBA00022679"/>
    </source>
</evidence>
<evidence type="ECO:0000313" key="4">
    <source>
        <dbReference type="EMBL" id="KAF5960145.1"/>
    </source>
</evidence>
<dbReference type="InterPro" id="IPR000794">
    <property type="entry name" value="Beta-ketoacyl_synthase"/>
</dbReference>
<dbReference type="Gene3D" id="3.40.47.10">
    <property type="match status" value="2"/>
</dbReference>
<reference evidence="4 5" key="2">
    <citation type="submission" date="2020-07" db="EMBL/GenBank/DDBJ databases">
        <title>Genome assembly of wild tea tree DASZ reveals pedigree and selection history of tea varieties.</title>
        <authorList>
            <person name="Zhang W."/>
        </authorList>
    </citation>
    <scope>NUCLEOTIDE SEQUENCE [LARGE SCALE GENOMIC DNA]</scope>
    <source>
        <strain evidence="5">cv. G240</strain>
        <tissue evidence="4">Leaf</tissue>
    </source>
</reference>
<dbReference type="SUPFAM" id="SSF53901">
    <property type="entry name" value="Thiolase-like"/>
    <property type="match status" value="2"/>
</dbReference>
<dbReference type="InterPro" id="IPR016039">
    <property type="entry name" value="Thiolase-like"/>
</dbReference>
<dbReference type="GO" id="GO:0004315">
    <property type="term" value="F:3-oxoacyl-[acyl-carrier-protein] synthase activity"/>
    <property type="evidence" value="ECO:0007669"/>
    <property type="project" value="UniProtKB-EC"/>
</dbReference>
<dbReference type="InterPro" id="IPR014030">
    <property type="entry name" value="Ketoacyl_synth_N"/>
</dbReference>
<evidence type="ECO:0000313" key="5">
    <source>
        <dbReference type="Proteomes" id="UP000593564"/>
    </source>
</evidence>
<dbReference type="PANTHER" id="PTHR11712">
    <property type="entry name" value="POLYKETIDE SYNTHASE-RELATED"/>
    <property type="match status" value="1"/>
</dbReference>
<dbReference type="GO" id="GO:0006633">
    <property type="term" value="P:fatty acid biosynthetic process"/>
    <property type="evidence" value="ECO:0007669"/>
    <property type="project" value="InterPro"/>
</dbReference>
<accession>A0A7J7I5S4</accession>